<dbReference type="AlphaFoldDB" id="A0A1W1V2G9"/>
<dbReference type="PANTHER" id="PTHR32089:SF112">
    <property type="entry name" value="LYSOZYME-LIKE PROTEIN-RELATED"/>
    <property type="match status" value="1"/>
</dbReference>
<accession>A0A1W1V2G9</accession>
<dbReference type="SUPFAM" id="SSF103190">
    <property type="entry name" value="Sensory domain-like"/>
    <property type="match status" value="1"/>
</dbReference>
<dbReference type="SUPFAM" id="SSF58104">
    <property type="entry name" value="Methyl-accepting chemotaxis protein (MCP) signaling domain"/>
    <property type="match status" value="1"/>
</dbReference>
<evidence type="ECO:0000256" key="1">
    <source>
        <dbReference type="ARBA" id="ARBA00004651"/>
    </source>
</evidence>
<feature type="transmembrane region" description="Helical" evidence="10">
    <location>
        <begin position="302"/>
        <end position="324"/>
    </location>
</feature>
<dbReference type="EMBL" id="FWWT01000013">
    <property type="protein sequence ID" value="SMB87221.1"/>
    <property type="molecule type" value="Genomic_DNA"/>
</dbReference>
<name>A0A1W1V2G9_DESTI</name>
<keyword evidence="2" id="KW-1003">Cell membrane</keyword>
<evidence type="ECO:0000256" key="6">
    <source>
        <dbReference type="ARBA" id="ARBA00023136"/>
    </source>
</evidence>
<evidence type="ECO:0000313" key="14">
    <source>
        <dbReference type="Proteomes" id="UP000192731"/>
    </source>
</evidence>
<organism evidence="13 14">
    <name type="scientific">Desulfonispora thiosulfatigenes DSM 11270</name>
    <dbReference type="NCBI Taxonomy" id="656914"/>
    <lineage>
        <taxon>Bacteria</taxon>
        <taxon>Bacillati</taxon>
        <taxon>Bacillota</taxon>
        <taxon>Clostridia</taxon>
        <taxon>Eubacteriales</taxon>
        <taxon>Peptococcaceae</taxon>
        <taxon>Desulfonispora</taxon>
    </lineage>
</organism>
<keyword evidence="7 9" id="KW-0807">Transducer</keyword>
<evidence type="ECO:0000313" key="13">
    <source>
        <dbReference type="EMBL" id="SMB87221.1"/>
    </source>
</evidence>
<dbReference type="GO" id="GO:0006935">
    <property type="term" value="P:chemotaxis"/>
    <property type="evidence" value="ECO:0007669"/>
    <property type="project" value="UniProtKB-KW"/>
</dbReference>
<evidence type="ECO:0000256" key="9">
    <source>
        <dbReference type="PROSITE-ProRule" id="PRU00284"/>
    </source>
</evidence>
<evidence type="ECO:0000259" key="12">
    <source>
        <dbReference type="PROSITE" id="PS50885"/>
    </source>
</evidence>
<dbReference type="Gene3D" id="1.10.287.950">
    <property type="entry name" value="Methyl-accepting chemotaxis protein"/>
    <property type="match status" value="1"/>
</dbReference>
<dbReference type="Pfam" id="PF02743">
    <property type="entry name" value="dCache_1"/>
    <property type="match status" value="1"/>
</dbReference>
<evidence type="ECO:0000256" key="2">
    <source>
        <dbReference type="ARBA" id="ARBA00022475"/>
    </source>
</evidence>
<dbReference type="PANTHER" id="PTHR32089">
    <property type="entry name" value="METHYL-ACCEPTING CHEMOTAXIS PROTEIN MCPB"/>
    <property type="match status" value="1"/>
</dbReference>
<evidence type="ECO:0000256" key="8">
    <source>
        <dbReference type="ARBA" id="ARBA00029447"/>
    </source>
</evidence>
<evidence type="ECO:0000256" key="10">
    <source>
        <dbReference type="SAM" id="Phobius"/>
    </source>
</evidence>
<evidence type="ECO:0000259" key="11">
    <source>
        <dbReference type="PROSITE" id="PS50111"/>
    </source>
</evidence>
<sequence>MMKWFRNHLASKLIIPTVILLIIGFSTMIVLGNTQMEKAVWEEVEAEGSLGVRAASAEIQAYFNKYVSLLTMANSNEIINLASKMEGRDLSAYLGTPEYDRFINLTKRLSDNDPQVIDIYIASEISKSNIAMSGWIPDDDYDCTQRPWYIEGKAKNDIYFAKPYIDVDTKDRIVTMSRPIYQGDKFLGLLAVDLSLKEVNEIISSMQNFEGDLIFMLGEDGTFIDHPDEKLVLTQSLDIKGDINNIFTKMVKGETGYGEAEFGGLQKVIFYHPVKLTNWSIAISVPKEILTAPIIKDTRQNALIGAIIVIVISLVIFFMVRYSLRPLGELNKLTNEIAEGNLDVDIEVKGTDEVGRLAGNFQRMSDNLRDLVEDIKADAVKLSASSEELSANIEEIAGQTQNITSSSQEIAAGVEETSASTEEVSAISADINTSAIDLAKRASTGSEEASKIKQRAEKFTKDAQAALEDTNALFSQRQAAILKSLEQGKVVEKVVQMTKVISDIAEQTNLLALNAAIEAARAGEQGRGFSVVAEEVRKLAEQSKQTVGEISPIIDQVQDAFKNLAEDTNGILKFMVEKVGADYKLMLGTGEQYQNDSDYLAGIVEEFKNKADQIKDSTDEASMAMDQIATTVENANAGTQDIANNIGETTKALEEVAHVTQKQAEVADRLIKLVGKFKV</sequence>
<dbReference type="SMART" id="SM00283">
    <property type="entry name" value="MA"/>
    <property type="match status" value="1"/>
</dbReference>
<protein>
    <submittedName>
        <fullName evidence="13">Methyl-accepting chemotaxis sensory transducer with Cache sensor</fullName>
    </submittedName>
</protein>
<feature type="transmembrane region" description="Helical" evidence="10">
    <location>
        <begin position="12"/>
        <end position="31"/>
    </location>
</feature>
<dbReference type="InterPro" id="IPR003660">
    <property type="entry name" value="HAMP_dom"/>
</dbReference>
<dbReference type="CDD" id="cd06225">
    <property type="entry name" value="HAMP"/>
    <property type="match status" value="1"/>
</dbReference>
<dbReference type="STRING" id="656914.SAMN00017405_1257"/>
<evidence type="ECO:0000256" key="3">
    <source>
        <dbReference type="ARBA" id="ARBA00022500"/>
    </source>
</evidence>
<dbReference type="InterPro" id="IPR004089">
    <property type="entry name" value="MCPsignal_dom"/>
</dbReference>
<keyword evidence="14" id="KW-1185">Reference proteome</keyword>
<comment type="similarity">
    <text evidence="8">Belongs to the methyl-accepting chemotaxis (MCP) protein family.</text>
</comment>
<keyword evidence="5 10" id="KW-1133">Transmembrane helix</keyword>
<keyword evidence="3" id="KW-0145">Chemotaxis</keyword>
<evidence type="ECO:0000256" key="4">
    <source>
        <dbReference type="ARBA" id="ARBA00022692"/>
    </source>
</evidence>
<keyword evidence="4 10" id="KW-0812">Transmembrane</keyword>
<feature type="domain" description="Methyl-accepting transducer" evidence="11">
    <location>
        <begin position="385"/>
        <end position="643"/>
    </location>
</feature>
<dbReference type="PROSITE" id="PS50111">
    <property type="entry name" value="CHEMOTAXIS_TRANSDUC_2"/>
    <property type="match status" value="1"/>
</dbReference>
<proteinExistence type="inferred from homology"/>
<dbReference type="InterPro" id="IPR029151">
    <property type="entry name" value="Sensor-like_sf"/>
</dbReference>
<dbReference type="GO" id="GO:0005886">
    <property type="term" value="C:plasma membrane"/>
    <property type="evidence" value="ECO:0007669"/>
    <property type="project" value="UniProtKB-SubCell"/>
</dbReference>
<dbReference type="Pfam" id="PF00672">
    <property type="entry name" value="HAMP"/>
    <property type="match status" value="1"/>
</dbReference>
<evidence type="ECO:0000256" key="7">
    <source>
        <dbReference type="ARBA" id="ARBA00023224"/>
    </source>
</evidence>
<dbReference type="InterPro" id="IPR033479">
    <property type="entry name" value="dCache_1"/>
</dbReference>
<dbReference type="Pfam" id="PF00015">
    <property type="entry name" value="MCPsignal"/>
    <property type="match status" value="1"/>
</dbReference>
<comment type="subcellular location">
    <subcellularLocation>
        <location evidence="1">Cell membrane</location>
        <topology evidence="1">Multi-pass membrane protein</topology>
    </subcellularLocation>
</comment>
<dbReference type="GO" id="GO:0007165">
    <property type="term" value="P:signal transduction"/>
    <property type="evidence" value="ECO:0007669"/>
    <property type="project" value="UniProtKB-KW"/>
</dbReference>
<dbReference type="Proteomes" id="UP000192731">
    <property type="component" value="Unassembled WGS sequence"/>
</dbReference>
<dbReference type="PROSITE" id="PS50885">
    <property type="entry name" value="HAMP"/>
    <property type="match status" value="1"/>
</dbReference>
<feature type="domain" description="HAMP" evidence="12">
    <location>
        <begin position="321"/>
        <end position="373"/>
    </location>
</feature>
<gene>
    <name evidence="13" type="ORF">SAMN00017405_1257</name>
</gene>
<evidence type="ECO:0000256" key="5">
    <source>
        <dbReference type="ARBA" id="ARBA00022989"/>
    </source>
</evidence>
<keyword evidence="6 10" id="KW-0472">Membrane</keyword>
<dbReference type="CDD" id="cd12912">
    <property type="entry name" value="PDC2_MCP_like"/>
    <property type="match status" value="1"/>
</dbReference>
<reference evidence="13 14" key="1">
    <citation type="submission" date="2017-04" db="EMBL/GenBank/DDBJ databases">
        <authorList>
            <person name="Afonso C.L."/>
            <person name="Miller P.J."/>
            <person name="Scott M.A."/>
            <person name="Spackman E."/>
            <person name="Goraichik I."/>
            <person name="Dimitrov K.M."/>
            <person name="Suarez D.L."/>
            <person name="Swayne D.E."/>
        </authorList>
    </citation>
    <scope>NUCLEOTIDE SEQUENCE [LARGE SCALE GENOMIC DNA]</scope>
    <source>
        <strain evidence="13 14">DSM 11270</strain>
    </source>
</reference>
<dbReference type="CDD" id="cd12913">
    <property type="entry name" value="PDC1_MCP_like"/>
    <property type="match status" value="1"/>
</dbReference>
<dbReference type="SMART" id="SM00304">
    <property type="entry name" value="HAMP"/>
    <property type="match status" value="2"/>
</dbReference>
<dbReference type="Gene3D" id="3.30.450.20">
    <property type="entry name" value="PAS domain"/>
    <property type="match status" value="1"/>
</dbReference>